<gene>
    <name evidence="2" type="ORF">EgrG_000589300</name>
</gene>
<proteinExistence type="predicted"/>
<reference evidence="4" key="3">
    <citation type="submission" date="2020-10" db="UniProtKB">
        <authorList>
            <consortium name="WormBaseParasite"/>
        </authorList>
    </citation>
    <scope>IDENTIFICATION</scope>
</reference>
<feature type="transmembrane region" description="Helical" evidence="1">
    <location>
        <begin position="12"/>
        <end position="30"/>
    </location>
</feature>
<keyword evidence="1" id="KW-0472">Membrane</keyword>
<evidence type="ECO:0000313" key="2">
    <source>
        <dbReference type="EMBL" id="CDS18141.1"/>
    </source>
</evidence>
<dbReference type="AlphaFoldDB" id="A0A068WI42"/>
<accession>A0A068WI42</accession>
<dbReference type="WBParaSite" id="EgrG_000589300">
    <property type="protein sequence ID" value="EgrG_000589300"/>
    <property type="gene ID" value="EgrG_000589300"/>
</dbReference>
<name>A0A068WI42_ECHGR</name>
<evidence type="ECO:0000313" key="4">
    <source>
        <dbReference type="WBParaSite" id="EgrG_000589300"/>
    </source>
</evidence>
<feature type="transmembrane region" description="Helical" evidence="1">
    <location>
        <begin position="36"/>
        <end position="55"/>
    </location>
</feature>
<reference evidence="2" key="2">
    <citation type="submission" date="2014-06" db="EMBL/GenBank/DDBJ databases">
        <authorList>
            <person name="Aslett M."/>
        </authorList>
    </citation>
    <scope>NUCLEOTIDE SEQUENCE</scope>
</reference>
<evidence type="ECO:0000256" key="1">
    <source>
        <dbReference type="SAM" id="Phobius"/>
    </source>
</evidence>
<sequence length="95" mass="10714">MNAKSNTSEVLSNVVLVAVPSKFILLMWELEARKSAVLYLDRLVLISFCVLVVTLNRVKSAGFQGGREKDKRQASRTPTTVDYYTNKVRTFAMEV</sequence>
<dbReference type="Proteomes" id="UP000492820">
    <property type="component" value="Unassembled WGS sequence"/>
</dbReference>
<evidence type="ECO:0000313" key="3">
    <source>
        <dbReference type="Proteomes" id="UP000492820"/>
    </source>
</evidence>
<keyword evidence="1" id="KW-0812">Transmembrane</keyword>
<keyword evidence="1" id="KW-1133">Transmembrane helix</keyword>
<dbReference type="EMBL" id="LK028578">
    <property type="protein sequence ID" value="CDS18141.1"/>
    <property type="molecule type" value="Genomic_DNA"/>
</dbReference>
<protein>
    <submittedName>
        <fullName evidence="4">Transmembrane protein</fullName>
    </submittedName>
</protein>
<organism evidence="2">
    <name type="scientific">Echinococcus granulosus</name>
    <name type="common">Hydatid tapeworm</name>
    <dbReference type="NCBI Taxonomy" id="6210"/>
    <lineage>
        <taxon>Eukaryota</taxon>
        <taxon>Metazoa</taxon>
        <taxon>Spiralia</taxon>
        <taxon>Lophotrochozoa</taxon>
        <taxon>Platyhelminthes</taxon>
        <taxon>Cestoda</taxon>
        <taxon>Eucestoda</taxon>
        <taxon>Cyclophyllidea</taxon>
        <taxon>Taeniidae</taxon>
        <taxon>Echinococcus</taxon>
        <taxon>Echinococcus granulosus group</taxon>
    </lineage>
</organism>
<reference evidence="2 3" key="1">
    <citation type="journal article" date="2013" name="Nature">
        <title>The genomes of four tapeworm species reveal adaptations to parasitism.</title>
        <authorList>
            <person name="Tsai I.J."/>
            <person name="Zarowiecki M."/>
            <person name="Holroyd N."/>
            <person name="Garciarrubio A."/>
            <person name="Sanchez-Flores A."/>
            <person name="Brooks K.L."/>
            <person name="Tracey A."/>
            <person name="Bobes R.J."/>
            <person name="Fragoso G."/>
            <person name="Sciutto E."/>
            <person name="Aslett M."/>
            <person name="Beasley H."/>
            <person name="Bennett H.M."/>
            <person name="Cai J."/>
            <person name="Camicia F."/>
            <person name="Clark R."/>
            <person name="Cucher M."/>
            <person name="De Silva N."/>
            <person name="Day T.A."/>
            <person name="Deplazes P."/>
            <person name="Estrada K."/>
            <person name="Fernandez C."/>
            <person name="Holland P.W."/>
            <person name="Hou J."/>
            <person name="Hu S."/>
            <person name="Huckvale T."/>
            <person name="Hung S.S."/>
            <person name="Kamenetzky L."/>
            <person name="Keane J.A."/>
            <person name="Kiss F."/>
            <person name="Koziol U."/>
            <person name="Lambert O."/>
            <person name="Liu K."/>
            <person name="Luo X."/>
            <person name="Luo Y."/>
            <person name="Macchiaroli N."/>
            <person name="Nichol S."/>
            <person name="Paps J."/>
            <person name="Parkinson J."/>
            <person name="Pouchkina-Stantcheva N."/>
            <person name="Riddiford N."/>
            <person name="Rosenzvit M."/>
            <person name="Salinas G."/>
            <person name="Wasmuth J.D."/>
            <person name="Zamanian M."/>
            <person name="Zheng Y."/>
            <person name="Cai X."/>
            <person name="Soberon X."/>
            <person name="Olson P.D."/>
            <person name="Laclette J.P."/>
            <person name="Brehm K."/>
            <person name="Berriman M."/>
            <person name="Garciarrubio A."/>
            <person name="Bobes R.J."/>
            <person name="Fragoso G."/>
            <person name="Sanchez-Flores A."/>
            <person name="Estrada K."/>
            <person name="Cevallos M.A."/>
            <person name="Morett E."/>
            <person name="Gonzalez V."/>
            <person name="Portillo T."/>
            <person name="Ochoa-Leyva A."/>
            <person name="Jose M.V."/>
            <person name="Sciutto E."/>
            <person name="Landa A."/>
            <person name="Jimenez L."/>
            <person name="Valdes V."/>
            <person name="Carrero J.C."/>
            <person name="Larralde C."/>
            <person name="Morales-Montor J."/>
            <person name="Limon-Lason J."/>
            <person name="Soberon X."/>
            <person name="Laclette J.P."/>
        </authorList>
    </citation>
    <scope>NUCLEOTIDE SEQUENCE [LARGE SCALE GENOMIC DNA]</scope>
</reference>